<feature type="compositionally biased region" description="Polar residues" evidence="6">
    <location>
        <begin position="442"/>
        <end position="453"/>
    </location>
</feature>
<dbReference type="FunFam" id="2.40.100.10:FF:000022">
    <property type="entry name" value="Peptidyl-prolyl cis-trans isomerase CYP95"/>
    <property type="match status" value="1"/>
</dbReference>
<dbReference type="GO" id="GO:0003755">
    <property type="term" value="F:peptidyl-prolyl cis-trans isomerase activity"/>
    <property type="evidence" value="ECO:0007669"/>
    <property type="project" value="UniProtKB-KW"/>
</dbReference>
<evidence type="ECO:0000313" key="8">
    <source>
        <dbReference type="EMBL" id="SPT17783.1"/>
    </source>
</evidence>
<dbReference type="PANTHER" id="PTHR11071:SF561">
    <property type="entry name" value="PEPTIDYL-PROLYL CIS-TRANS ISOMERASE D-RELATED"/>
    <property type="match status" value="1"/>
</dbReference>
<feature type="compositionally biased region" description="Basic residues" evidence="6">
    <location>
        <begin position="558"/>
        <end position="568"/>
    </location>
</feature>
<feature type="compositionally biased region" description="Basic and acidic residues" evidence="6">
    <location>
        <begin position="381"/>
        <end position="409"/>
    </location>
</feature>
<feature type="compositionally biased region" description="Basic residues" evidence="6">
    <location>
        <begin position="281"/>
        <end position="318"/>
    </location>
</feature>
<proteinExistence type="inferred from homology"/>
<evidence type="ECO:0000256" key="1">
    <source>
        <dbReference type="ARBA" id="ARBA00000971"/>
    </source>
</evidence>
<sequence length="650" mass="71474">MAKFKKNLNPQVFLEISIDGRPAKRITFELFADVVPKTAENFRALCTGIAFSVGLTSGQHVGEKGLGESTKKPLYFKGTHIHRIIPGFMAQAGDFSRGDGRGGESIYGGKFPDENFKLKHDQPGILSMANSGENTNGSQFFITFKAVPHLDGKHVVFGKVLNGKALLKKLEALGSESGKPTCPVKIVDCGEASNIDTQNQLHGEKEKKLKRAVEYNDFDAGGRIKTKKTSSVDKRRKKRKNYCSDSYSSETSDSQSYSSDSGSESQSYSSASSDTSSSSDHRHKRRKGSKKVKRKPAKRKSSHKKSKSKSRGTKRSKRSYGSSSDASKSSSSSSDNESAGRRTKHPLKKDEENTKIINLEIGKSLEYADKGKQTVAGSKPLHKDESWADDRVGTQNSEDRSSKFRDDTNPIRADTTLSKADGNITAVAAGTGISEAGAERNPLSNKPVPTNGQDLAMGSTEDGRVRKGRGFTQKYSFARRYRTPSPECSHVRSSYYGGRNDRWNNFNRYGRNGLYGSRSPVRRYQGSPRASSSLRYTRRDRSRSRSRSPLRRRDGGGRHRRPSPRRSHSPAEQHKRDAAYRPRSGRGGGGGPSAANRGRSRSRSKIRDASRSRSPNAAPAKRLSSKYNRRRSSSSRSSSPSGSKGGLVSY</sequence>
<feature type="compositionally biased region" description="Basic residues" evidence="6">
    <location>
        <begin position="536"/>
        <end position="550"/>
    </location>
</feature>
<dbReference type="AlphaFoldDB" id="A0A7H4LGP5"/>
<feature type="domain" description="PPIase cyclophilin-type" evidence="7">
    <location>
        <begin position="13"/>
        <end position="191"/>
    </location>
</feature>
<dbReference type="PROSITE" id="PS50072">
    <property type="entry name" value="CSA_PPIASE_2"/>
    <property type="match status" value="1"/>
</dbReference>
<dbReference type="CDD" id="cd01926">
    <property type="entry name" value="cyclophilin_ABH_like"/>
    <property type="match status" value="1"/>
</dbReference>
<feature type="compositionally biased region" description="Low complexity" evidence="6">
    <location>
        <begin position="612"/>
        <end position="622"/>
    </location>
</feature>
<evidence type="ECO:0000256" key="3">
    <source>
        <dbReference type="ARBA" id="ARBA00013194"/>
    </source>
</evidence>
<dbReference type="InterPro" id="IPR029000">
    <property type="entry name" value="Cyclophilin-like_dom_sf"/>
</dbReference>
<feature type="region of interest" description="Disordered" evidence="6">
    <location>
        <begin position="226"/>
        <end position="417"/>
    </location>
</feature>
<evidence type="ECO:0000256" key="4">
    <source>
        <dbReference type="ARBA" id="ARBA00023110"/>
    </source>
</evidence>
<evidence type="ECO:0000259" key="7">
    <source>
        <dbReference type="PROSITE" id="PS50072"/>
    </source>
</evidence>
<protein>
    <recommendedName>
        <fullName evidence="3">peptidylprolyl isomerase</fullName>
        <ecNumber evidence="3">5.2.1.8</ecNumber>
    </recommendedName>
</protein>
<feature type="compositionally biased region" description="Low complexity" evidence="6">
    <location>
        <begin position="244"/>
        <end position="278"/>
    </location>
</feature>
<dbReference type="Gene3D" id="2.40.100.10">
    <property type="entry name" value="Cyclophilin-like"/>
    <property type="match status" value="1"/>
</dbReference>
<feature type="compositionally biased region" description="Basic residues" evidence="6">
    <location>
        <begin position="623"/>
        <end position="633"/>
    </location>
</feature>
<feature type="region of interest" description="Disordered" evidence="6">
    <location>
        <begin position="435"/>
        <end position="650"/>
    </location>
</feature>
<dbReference type="Pfam" id="PF00160">
    <property type="entry name" value="Pro_isomerase"/>
    <property type="match status" value="1"/>
</dbReference>
<feature type="compositionally biased region" description="Basic residues" evidence="6">
    <location>
        <begin position="226"/>
        <end position="241"/>
    </location>
</feature>
<dbReference type="Proteomes" id="UP000280104">
    <property type="component" value="Chromosome II"/>
</dbReference>
<comment type="catalytic activity">
    <reaction evidence="1">
        <text>[protein]-peptidylproline (omega=180) = [protein]-peptidylproline (omega=0)</text>
        <dbReference type="Rhea" id="RHEA:16237"/>
        <dbReference type="Rhea" id="RHEA-COMP:10747"/>
        <dbReference type="Rhea" id="RHEA-COMP:10748"/>
        <dbReference type="ChEBI" id="CHEBI:83833"/>
        <dbReference type="ChEBI" id="CHEBI:83834"/>
        <dbReference type="EC" id="5.2.1.8"/>
    </reaction>
</comment>
<gene>
    <name evidence="8" type="ORF">CAMPLR22A2D_LOCUS2393</name>
</gene>
<name>A0A7H4LGP5_WHEAT</name>
<keyword evidence="4" id="KW-0697">Rotamase</keyword>
<keyword evidence="5" id="KW-0413">Isomerase</keyword>
<reference evidence="8 9" key="1">
    <citation type="submission" date="2018-05" db="EMBL/GenBank/DDBJ databases">
        <authorList>
            <person name="Thind KAUR A."/>
        </authorList>
    </citation>
    <scope>NUCLEOTIDE SEQUENCE [LARGE SCALE GENOMIC DNA]</scope>
</reference>
<dbReference type="SUPFAM" id="SSF50891">
    <property type="entry name" value="Cyclophilin-like"/>
    <property type="match status" value="1"/>
</dbReference>
<dbReference type="Gramene" id="TraesPARA_EIv1.0_0685180.1">
    <property type="protein sequence ID" value="TraesPARA_EIv1.0_0685180.1.CDS"/>
    <property type="gene ID" value="TraesPARA_EIv1.0_0685180"/>
</dbReference>
<evidence type="ECO:0000256" key="2">
    <source>
        <dbReference type="ARBA" id="ARBA00007365"/>
    </source>
</evidence>
<dbReference type="InterPro" id="IPR002130">
    <property type="entry name" value="Cyclophilin-type_PPIase_dom"/>
</dbReference>
<dbReference type="PANTHER" id="PTHR11071">
    <property type="entry name" value="PEPTIDYL-PROLYL CIS-TRANS ISOMERASE"/>
    <property type="match status" value="1"/>
</dbReference>
<evidence type="ECO:0000256" key="6">
    <source>
        <dbReference type="SAM" id="MobiDB-lite"/>
    </source>
</evidence>
<comment type="similarity">
    <text evidence="2">Belongs to the cyclophilin-type PPIase family.</text>
</comment>
<dbReference type="EC" id="5.2.1.8" evidence="3"/>
<accession>A0A7H4LGP5</accession>
<feature type="compositionally biased region" description="Basic and acidic residues" evidence="6">
    <location>
        <begin position="569"/>
        <end position="580"/>
    </location>
</feature>
<dbReference type="EMBL" id="LS480641">
    <property type="protein sequence ID" value="SPT17783.1"/>
    <property type="molecule type" value="Genomic_DNA"/>
</dbReference>
<evidence type="ECO:0000313" key="9">
    <source>
        <dbReference type="Proteomes" id="UP000280104"/>
    </source>
</evidence>
<organism evidence="8 9">
    <name type="scientific">Triticum aestivum</name>
    <name type="common">Wheat</name>
    <dbReference type="NCBI Taxonomy" id="4565"/>
    <lineage>
        <taxon>Eukaryota</taxon>
        <taxon>Viridiplantae</taxon>
        <taxon>Streptophyta</taxon>
        <taxon>Embryophyta</taxon>
        <taxon>Tracheophyta</taxon>
        <taxon>Spermatophyta</taxon>
        <taxon>Magnoliopsida</taxon>
        <taxon>Liliopsida</taxon>
        <taxon>Poales</taxon>
        <taxon>Poaceae</taxon>
        <taxon>BOP clade</taxon>
        <taxon>Pooideae</taxon>
        <taxon>Triticodae</taxon>
        <taxon>Triticeae</taxon>
        <taxon>Triticinae</taxon>
        <taxon>Triticum</taxon>
    </lineage>
</organism>
<dbReference type="PRINTS" id="PR00153">
    <property type="entry name" value="CSAPPISMRASE"/>
</dbReference>
<feature type="compositionally biased region" description="Low complexity" evidence="6">
    <location>
        <begin position="319"/>
        <end position="337"/>
    </location>
</feature>
<evidence type="ECO:0000256" key="5">
    <source>
        <dbReference type="ARBA" id="ARBA00023235"/>
    </source>
</evidence>